<dbReference type="EMBL" id="JAANNP010000004">
    <property type="protein sequence ID" value="NHC14114.1"/>
    <property type="molecule type" value="Genomic_DNA"/>
</dbReference>
<dbReference type="PANTHER" id="PTHR30532:SF25">
    <property type="entry name" value="IRON(III) DICITRATE-BINDING PERIPLASMIC PROTEIN"/>
    <property type="match status" value="1"/>
</dbReference>
<keyword evidence="3" id="KW-0813">Transport</keyword>
<dbReference type="Gene3D" id="3.40.50.1980">
    <property type="entry name" value="Nitrogenase molybdenum iron protein domain"/>
    <property type="match status" value="2"/>
</dbReference>
<feature type="chain" id="PRO_5045696220" evidence="5">
    <location>
        <begin position="20"/>
        <end position="341"/>
    </location>
</feature>
<keyword evidence="4 5" id="KW-0732">Signal</keyword>
<organism evidence="7 8">
    <name type="scientific">Motilibacter deserti</name>
    <dbReference type="NCBI Taxonomy" id="2714956"/>
    <lineage>
        <taxon>Bacteria</taxon>
        <taxon>Bacillati</taxon>
        <taxon>Actinomycetota</taxon>
        <taxon>Actinomycetes</taxon>
        <taxon>Motilibacterales</taxon>
        <taxon>Motilibacteraceae</taxon>
        <taxon>Motilibacter</taxon>
    </lineage>
</organism>
<dbReference type="InterPro" id="IPR002491">
    <property type="entry name" value="ABC_transptr_periplasmic_BD"/>
</dbReference>
<dbReference type="PANTHER" id="PTHR30532">
    <property type="entry name" value="IRON III DICITRATE-BINDING PERIPLASMIC PROTEIN"/>
    <property type="match status" value="1"/>
</dbReference>
<dbReference type="PROSITE" id="PS51257">
    <property type="entry name" value="PROKAR_LIPOPROTEIN"/>
    <property type="match status" value="1"/>
</dbReference>
<evidence type="ECO:0000259" key="6">
    <source>
        <dbReference type="PROSITE" id="PS50983"/>
    </source>
</evidence>
<keyword evidence="8" id="KW-1185">Reference proteome</keyword>
<comment type="caution">
    <text evidence="7">The sequence shown here is derived from an EMBL/GenBank/DDBJ whole genome shotgun (WGS) entry which is preliminary data.</text>
</comment>
<evidence type="ECO:0000256" key="4">
    <source>
        <dbReference type="ARBA" id="ARBA00022729"/>
    </source>
</evidence>
<feature type="domain" description="Fe/B12 periplasmic-binding" evidence="6">
    <location>
        <begin position="63"/>
        <end position="341"/>
    </location>
</feature>
<evidence type="ECO:0000313" key="7">
    <source>
        <dbReference type="EMBL" id="NHC14114.1"/>
    </source>
</evidence>
<reference evidence="7 8" key="1">
    <citation type="submission" date="2020-03" db="EMBL/GenBank/DDBJ databases">
        <title>Two novel Motilibacter sp.</title>
        <authorList>
            <person name="Liu S."/>
        </authorList>
    </citation>
    <scope>NUCLEOTIDE SEQUENCE [LARGE SCALE GENOMIC DNA]</scope>
    <source>
        <strain evidence="7 8">E257</strain>
    </source>
</reference>
<comment type="similarity">
    <text evidence="2">Belongs to the bacterial solute-binding protein 8 family.</text>
</comment>
<sequence>MWVSRFPRLLVAVTGATLAAVAVTGCSTGDGSDSASAASSAAGTRTITDASGAEVQVPAAPSRVVALSEPTLDGALALGVTPVGTTNGRGQGSVPAYLGDRAGDIPVVATIGSPDLEKIAALQPDLILVDGTTSSDESVIGKLRGIAPTVFVSVSGQDWKTAFTAQADALGRAAQGEKVLSDYEARVEQIKGALGPNAGATVSIVRWSGQPQVLMKELLPGKVVADLGLARPASQNMEGPGHSVPISLENLQEIDADWVFFGTLGGGGAGPGGGASQTGTGAEASAKALVQAGQSPGFTSLKAYTAHRIVPVDGSAWMSAGGPLAATTILDTVQQTLAAGA</sequence>
<dbReference type="CDD" id="cd01146">
    <property type="entry name" value="FhuD"/>
    <property type="match status" value="1"/>
</dbReference>
<comment type="subcellular location">
    <subcellularLocation>
        <location evidence="1">Cell envelope</location>
    </subcellularLocation>
</comment>
<feature type="signal peptide" evidence="5">
    <location>
        <begin position="1"/>
        <end position="19"/>
    </location>
</feature>
<evidence type="ECO:0000256" key="3">
    <source>
        <dbReference type="ARBA" id="ARBA00022448"/>
    </source>
</evidence>
<protein>
    <submittedName>
        <fullName evidence="7">Iron-siderophore ABC transporter substrate-binding protein</fullName>
    </submittedName>
</protein>
<evidence type="ECO:0000256" key="1">
    <source>
        <dbReference type="ARBA" id="ARBA00004196"/>
    </source>
</evidence>
<dbReference type="RefSeq" id="WP_166281320.1">
    <property type="nucleotide sequence ID" value="NZ_JAANNP010000004.1"/>
</dbReference>
<proteinExistence type="inferred from homology"/>
<evidence type="ECO:0000313" key="8">
    <source>
        <dbReference type="Proteomes" id="UP000800981"/>
    </source>
</evidence>
<dbReference type="Proteomes" id="UP000800981">
    <property type="component" value="Unassembled WGS sequence"/>
</dbReference>
<evidence type="ECO:0000256" key="2">
    <source>
        <dbReference type="ARBA" id="ARBA00008814"/>
    </source>
</evidence>
<dbReference type="Pfam" id="PF01497">
    <property type="entry name" value="Peripla_BP_2"/>
    <property type="match status" value="1"/>
</dbReference>
<gene>
    <name evidence="7" type="ORF">G9H71_10005</name>
</gene>
<name>A0ABX0GWW5_9ACTN</name>
<dbReference type="PROSITE" id="PS50983">
    <property type="entry name" value="FE_B12_PBP"/>
    <property type="match status" value="1"/>
</dbReference>
<dbReference type="InterPro" id="IPR051313">
    <property type="entry name" value="Bact_iron-sidero_bind"/>
</dbReference>
<evidence type="ECO:0000256" key="5">
    <source>
        <dbReference type="SAM" id="SignalP"/>
    </source>
</evidence>
<dbReference type="SUPFAM" id="SSF53807">
    <property type="entry name" value="Helical backbone' metal receptor"/>
    <property type="match status" value="1"/>
</dbReference>
<accession>A0ABX0GWW5</accession>